<keyword evidence="5" id="KW-1185">Reference proteome</keyword>
<dbReference type="InterPro" id="IPR018060">
    <property type="entry name" value="HTH_AraC"/>
</dbReference>
<dbReference type="Pfam" id="PF12833">
    <property type="entry name" value="HTH_18"/>
    <property type="match status" value="1"/>
</dbReference>
<dbReference type="PROSITE" id="PS01124">
    <property type="entry name" value="HTH_ARAC_FAMILY_2"/>
    <property type="match status" value="1"/>
</dbReference>
<accession>A0A1E3L3L7</accession>
<dbReference type="SMART" id="SM00342">
    <property type="entry name" value="HTH_ARAC"/>
    <property type="match status" value="1"/>
</dbReference>
<dbReference type="EMBL" id="MDER01000038">
    <property type="protein sequence ID" value="ODP28412.1"/>
    <property type="molecule type" value="Genomic_DNA"/>
</dbReference>
<dbReference type="InterPro" id="IPR009594">
    <property type="entry name" value="Tscrpt_reg_HTH_AraC_N"/>
</dbReference>
<keyword evidence="1" id="KW-0805">Transcription regulation</keyword>
<comment type="caution">
    <text evidence="4">The sequence shown here is derived from an EMBL/GenBank/DDBJ whole genome shotgun (WGS) entry which is preliminary data.</text>
</comment>
<evidence type="ECO:0000313" key="4">
    <source>
        <dbReference type="EMBL" id="ODP28412.1"/>
    </source>
</evidence>
<feature type="domain" description="HTH araC/xylS-type" evidence="3">
    <location>
        <begin position="210"/>
        <end position="308"/>
    </location>
</feature>
<protein>
    <submittedName>
        <fullName evidence="4">Putative HTH-type transcriptional regulator YqhC</fullName>
    </submittedName>
</protein>
<dbReference type="PANTHER" id="PTHR43436:SF1">
    <property type="entry name" value="TRANSCRIPTIONAL REGULATORY PROTEIN"/>
    <property type="match status" value="1"/>
</dbReference>
<sequence>MNKLEIHSTEQSQKALEAETARLADLISINATKDGSYGAEQISGLYFNRFSQMEKADYTHTMYWPTVGIAAQGKKVIQVGDEHFEYGGSTIFVAPVALPVMMKTIVASPTEPFLGVGIYLDPQRIAELVPKVYPQGLPKVTERSAGYMIPGDLAFIHAVARLVECLAHPNDSELLAPLIVDEIFIRLLRSPIGVFVAETVFVESNVQRVAKAIRWLQEHFAQPLKIPELADMVHLSQSSFREHFKAITSMSPLQYQKALRLQEARRLMLSGRMDAITACRMVGYISDSQFSRDYSRFFGSPPSRDMNRWRQQMNS</sequence>
<reference evidence="4 5" key="1">
    <citation type="submission" date="2016-08" db="EMBL/GenBank/DDBJ databases">
        <title>Genome sequencing of Paenibacillus sp. TI45-13ar, isolated from Korean traditional nuruk.</title>
        <authorList>
            <person name="Kim S.-J."/>
        </authorList>
    </citation>
    <scope>NUCLEOTIDE SEQUENCE [LARGE SCALE GENOMIC DNA]</scope>
    <source>
        <strain evidence="4 5">TI45-13ar</strain>
    </source>
</reference>
<gene>
    <name evidence="4" type="ORF">PTI45_02162</name>
</gene>
<dbReference type="Pfam" id="PF06719">
    <property type="entry name" value="AraC_N"/>
    <property type="match status" value="1"/>
</dbReference>
<dbReference type="Gene3D" id="1.10.10.60">
    <property type="entry name" value="Homeodomain-like"/>
    <property type="match status" value="2"/>
</dbReference>
<dbReference type="PANTHER" id="PTHR43436">
    <property type="entry name" value="ARAC-FAMILY TRANSCRIPTIONAL REGULATOR"/>
    <property type="match status" value="1"/>
</dbReference>
<proteinExistence type="predicted"/>
<dbReference type="PATRIC" id="fig|1886670.3.peg.2202"/>
<dbReference type="STRING" id="1886670.PTI45_02162"/>
<evidence type="ECO:0000259" key="3">
    <source>
        <dbReference type="PROSITE" id="PS01124"/>
    </source>
</evidence>
<dbReference type="InterPro" id="IPR009057">
    <property type="entry name" value="Homeodomain-like_sf"/>
</dbReference>
<evidence type="ECO:0000256" key="2">
    <source>
        <dbReference type="ARBA" id="ARBA00023163"/>
    </source>
</evidence>
<dbReference type="AlphaFoldDB" id="A0A1E3L3L7"/>
<dbReference type="GO" id="GO:0003700">
    <property type="term" value="F:DNA-binding transcription factor activity"/>
    <property type="evidence" value="ECO:0007669"/>
    <property type="project" value="InterPro"/>
</dbReference>
<name>A0A1E3L3L7_9BACL</name>
<evidence type="ECO:0000313" key="5">
    <source>
        <dbReference type="Proteomes" id="UP000094578"/>
    </source>
</evidence>
<dbReference type="SUPFAM" id="SSF46689">
    <property type="entry name" value="Homeodomain-like"/>
    <property type="match status" value="2"/>
</dbReference>
<dbReference type="RefSeq" id="WP_069327588.1">
    <property type="nucleotide sequence ID" value="NZ_MDER01000038.1"/>
</dbReference>
<dbReference type="Proteomes" id="UP000094578">
    <property type="component" value="Unassembled WGS sequence"/>
</dbReference>
<dbReference type="GO" id="GO:0043565">
    <property type="term" value="F:sequence-specific DNA binding"/>
    <property type="evidence" value="ECO:0007669"/>
    <property type="project" value="InterPro"/>
</dbReference>
<evidence type="ECO:0000256" key="1">
    <source>
        <dbReference type="ARBA" id="ARBA00023015"/>
    </source>
</evidence>
<organism evidence="4 5">
    <name type="scientific">Paenibacillus nuruki</name>
    <dbReference type="NCBI Taxonomy" id="1886670"/>
    <lineage>
        <taxon>Bacteria</taxon>
        <taxon>Bacillati</taxon>
        <taxon>Bacillota</taxon>
        <taxon>Bacilli</taxon>
        <taxon>Bacillales</taxon>
        <taxon>Paenibacillaceae</taxon>
        <taxon>Paenibacillus</taxon>
    </lineage>
</organism>
<keyword evidence="2" id="KW-0804">Transcription</keyword>